<accession>A0A411HKX2</accession>
<reference evidence="1 2" key="1">
    <citation type="submission" date="2019-01" db="EMBL/GenBank/DDBJ databases">
        <title>Pseudolysobacter antarctica gen. nov., sp. nov., isolated from Fildes Peninsula, Antarctica.</title>
        <authorList>
            <person name="Wei Z."/>
            <person name="Peng F."/>
        </authorList>
    </citation>
    <scope>NUCLEOTIDE SEQUENCE [LARGE SCALE GENOMIC DNA]</scope>
    <source>
        <strain evidence="1 2">AQ6-296</strain>
    </source>
</reference>
<dbReference type="EMBL" id="CP035704">
    <property type="protein sequence ID" value="QBB71143.1"/>
    <property type="molecule type" value="Genomic_DNA"/>
</dbReference>
<dbReference type="Proteomes" id="UP000291562">
    <property type="component" value="Chromosome"/>
</dbReference>
<evidence type="ECO:0000313" key="1">
    <source>
        <dbReference type="EMBL" id="QBB71143.1"/>
    </source>
</evidence>
<dbReference type="RefSeq" id="WP_129833860.1">
    <property type="nucleotide sequence ID" value="NZ_CP035704.1"/>
</dbReference>
<dbReference type="AlphaFoldDB" id="A0A411HKX2"/>
<protein>
    <recommendedName>
        <fullName evidence="3">LTXXQ motif family protein</fullName>
    </recommendedName>
</protein>
<dbReference type="KEGG" id="xbc:ELE36_12700"/>
<gene>
    <name evidence="1" type="ORF">ELE36_12700</name>
</gene>
<proteinExistence type="predicted"/>
<evidence type="ECO:0008006" key="3">
    <source>
        <dbReference type="Google" id="ProtNLM"/>
    </source>
</evidence>
<sequence length="188" mass="20379">MNNDKADEMVRTTMTSTQQILIVGFLWFAAICLSTSSVCAQGFGGGKGGGGHGGGNHGNTPQQRTLTPEQAAQPIDTIFGQLQQLKLDLLLKPEQIDAWSAMQYAMRDCDEIEKARARRFTSTSSGAAQLPLVFVQDLADNEHAYAEALAGLAAKMEKLVGLLDARQLKTFNDRLQAVVPRESLRDSP</sequence>
<organism evidence="1 2">
    <name type="scientific">Pseudolysobacter antarcticus</name>
    <dbReference type="NCBI Taxonomy" id="2511995"/>
    <lineage>
        <taxon>Bacteria</taxon>
        <taxon>Pseudomonadati</taxon>
        <taxon>Pseudomonadota</taxon>
        <taxon>Gammaproteobacteria</taxon>
        <taxon>Lysobacterales</taxon>
        <taxon>Rhodanobacteraceae</taxon>
        <taxon>Pseudolysobacter</taxon>
    </lineage>
</organism>
<keyword evidence="2" id="KW-1185">Reference proteome</keyword>
<name>A0A411HKX2_9GAMM</name>
<evidence type="ECO:0000313" key="2">
    <source>
        <dbReference type="Proteomes" id="UP000291562"/>
    </source>
</evidence>